<gene>
    <name evidence="1" type="ORF">PYW08_016278</name>
</gene>
<protein>
    <submittedName>
        <fullName evidence="1">Uncharacterized protein</fullName>
    </submittedName>
</protein>
<reference evidence="1" key="1">
    <citation type="submission" date="2023-03" db="EMBL/GenBank/DDBJ databases">
        <title>Chromosome-level genomes of two armyworms, Mythimna separata and Mythimna loreyi, provide insights into the biosynthesis and reception of sex pheromones.</title>
        <authorList>
            <person name="Zhao H."/>
        </authorList>
    </citation>
    <scope>NUCLEOTIDE SEQUENCE</scope>
    <source>
        <strain evidence="1">BeijingLab</strain>
    </source>
</reference>
<dbReference type="Proteomes" id="UP001231649">
    <property type="component" value="Chromosome 9"/>
</dbReference>
<organism evidence="1 2">
    <name type="scientific">Mythimna loreyi</name>
    <dbReference type="NCBI Taxonomy" id="667449"/>
    <lineage>
        <taxon>Eukaryota</taxon>
        <taxon>Metazoa</taxon>
        <taxon>Ecdysozoa</taxon>
        <taxon>Arthropoda</taxon>
        <taxon>Hexapoda</taxon>
        <taxon>Insecta</taxon>
        <taxon>Pterygota</taxon>
        <taxon>Neoptera</taxon>
        <taxon>Endopterygota</taxon>
        <taxon>Lepidoptera</taxon>
        <taxon>Glossata</taxon>
        <taxon>Ditrysia</taxon>
        <taxon>Noctuoidea</taxon>
        <taxon>Noctuidae</taxon>
        <taxon>Noctuinae</taxon>
        <taxon>Hadenini</taxon>
        <taxon>Mythimna</taxon>
    </lineage>
</organism>
<keyword evidence="2" id="KW-1185">Reference proteome</keyword>
<accession>A0ACC2QXK9</accession>
<evidence type="ECO:0000313" key="2">
    <source>
        <dbReference type="Proteomes" id="UP001231649"/>
    </source>
</evidence>
<name>A0ACC2QXK9_9NEOP</name>
<comment type="caution">
    <text evidence="1">The sequence shown here is derived from an EMBL/GenBank/DDBJ whole genome shotgun (WGS) entry which is preliminary data.</text>
</comment>
<dbReference type="EMBL" id="CM056785">
    <property type="protein sequence ID" value="KAJ8727893.1"/>
    <property type="molecule type" value="Genomic_DNA"/>
</dbReference>
<evidence type="ECO:0000313" key="1">
    <source>
        <dbReference type="EMBL" id="KAJ8727893.1"/>
    </source>
</evidence>
<proteinExistence type="predicted"/>
<sequence>MLSLYCIQFFIFSTCVHIFTVFTYLVYYSDLVTTKYFHEIQPEYDYIIVGSGTAGSIIAHRLATETNYTFLVVEAGSRSNALLEAPVLGPFFHGSILDWQYETVPQEYACFAMKNNKCKLAQGKIIGGSSKLNNMIHFRGNISHYVEWFHEKFTKEFITEQFEFVEKNILHLNDMQYQSELADAVLAAAEELKYEKLGT</sequence>